<comment type="caution">
    <text evidence="1">The sequence shown here is derived from an EMBL/GenBank/DDBJ whole genome shotgun (WGS) entry which is preliminary data.</text>
</comment>
<dbReference type="AlphaFoldDB" id="A0A2A5QRP7"/>
<name>A0A2A5QRP7_9EURY</name>
<protein>
    <submittedName>
        <fullName evidence="1">Uncharacterized protein</fullName>
    </submittedName>
</protein>
<evidence type="ECO:0000313" key="1">
    <source>
        <dbReference type="EMBL" id="PCR89459.1"/>
    </source>
</evidence>
<keyword evidence="2" id="KW-1185">Reference proteome</keyword>
<gene>
    <name evidence="1" type="ORF">CP557_02235</name>
</gene>
<evidence type="ECO:0000313" key="2">
    <source>
        <dbReference type="Proteomes" id="UP000219689"/>
    </source>
</evidence>
<accession>A0A2A5QRP7</accession>
<dbReference type="Proteomes" id="UP000219689">
    <property type="component" value="Unassembled WGS sequence"/>
</dbReference>
<proteinExistence type="predicted"/>
<sequence>MSFEEIPDKERIRLGEGLLAKYSAADLSAQEGTLQFLLSIGDLNWELQQPVLETILSGTPFDALVVSDYREALDVYSEHLDRSSSEYNPVLLALVLSIAYDAIEPVDDVEMINEGDPVWTYDGWIVCVGTELIFYAVNDAVTDALPDLLHTEITETADSIDNVEHFYPFFEQEFAALSEFQFIMRAQDQNPWLGSIIADGLEAGYRNSVLILPGADTETNCPFEASDEPGL</sequence>
<organism evidence="1 2">
    <name type="scientific">Natrinema ejinorense</name>
    <dbReference type="NCBI Taxonomy" id="373386"/>
    <lineage>
        <taxon>Archaea</taxon>
        <taxon>Methanobacteriati</taxon>
        <taxon>Methanobacteriota</taxon>
        <taxon>Stenosarchaea group</taxon>
        <taxon>Halobacteria</taxon>
        <taxon>Halobacteriales</taxon>
        <taxon>Natrialbaceae</taxon>
        <taxon>Natrinema</taxon>
    </lineage>
</organism>
<reference evidence="1 2" key="1">
    <citation type="submission" date="2017-09" db="EMBL/GenBank/DDBJ databases">
        <title>Genome sequences of Natrinema ejinorence JCM 13890T.</title>
        <authorList>
            <person name="Roh S.W."/>
            <person name="Kim Y.B."/>
            <person name="Kim J.Y."/>
        </authorList>
    </citation>
    <scope>NUCLEOTIDE SEQUENCE [LARGE SCALE GENOMIC DNA]</scope>
    <source>
        <strain evidence="1 2">JCM 13890</strain>
    </source>
</reference>
<dbReference type="EMBL" id="NXNI01000001">
    <property type="protein sequence ID" value="PCR89459.1"/>
    <property type="molecule type" value="Genomic_DNA"/>
</dbReference>